<evidence type="ECO:0000256" key="1">
    <source>
        <dbReference type="SAM" id="MobiDB-lite"/>
    </source>
</evidence>
<evidence type="ECO:0000313" key="3">
    <source>
        <dbReference type="Proteomes" id="UP000236569"/>
    </source>
</evidence>
<reference evidence="3" key="1">
    <citation type="submission" date="2018-01" db="EMBL/GenBank/DDBJ databases">
        <title>Draft Genome Sequence of the Radioresistant Bacterium Deinococcus aerius TR0125, Isolated from the Higher Atmosphere above Japan.</title>
        <authorList>
            <person name="Satoh K."/>
            <person name="Arai H."/>
            <person name="Sanzen T."/>
            <person name="Kawaguchi Y."/>
            <person name="Hayashi H."/>
            <person name="Yokobori S."/>
            <person name="Yamagishi A."/>
            <person name="Oono Y."/>
            <person name="Narumi I."/>
        </authorList>
    </citation>
    <scope>NUCLEOTIDE SEQUENCE [LARGE SCALE GENOMIC DNA]</scope>
    <source>
        <strain evidence="3">TR0125</strain>
    </source>
</reference>
<dbReference type="AlphaFoldDB" id="A0A2I9CT06"/>
<name>A0A2I9CT06_9DEIO</name>
<keyword evidence="3" id="KW-1185">Reference proteome</keyword>
<sequence>MRAVKPGLAVRKFKLGQEPPAREEWRDKTSAERVLEVERLRRMAVGLTGDPDVPGKREVTGRRHFGR</sequence>
<organism evidence="2 3">
    <name type="scientific">Deinococcus aerius</name>
    <dbReference type="NCBI Taxonomy" id="200253"/>
    <lineage>
        <taxon>Bacteria</taxon>
        <taxon>Thermotogati</taxon>
        <taxon>Deinococcota</taxon>
        <taxon>Deinococci</taxon>
        <taxon>Deinococcales</taxon>
        <taxon>Deinococcaceae</taxon>
        <taxon>Deinococcus</taxon>
    </lineage>
</organism>
<comment type="caution">
    <text evidence="2">The sequence shown here is derived from an EMBL/GenBank/DDBJ whole genome shotgun (WGS) entry which is preliminary data.</text>
</comment>
<evidence type="ECO:0000313" key="2">
    <source>
        <dbReference type="EMBL" id="GBF04863.1"/>
    </source>
</evidence>
<dbReference type="EMBL" id="BFAG01000003">
    <property type="protein sequence ID" value="GBF04863.1"/>
    <property type="molecule type" value="Genomic_DNA"/>
</dbReference>
<protein>
    <submittedName>
        <fullName evidence="2">Uncharacterized protein</fullName>
    </submittedName>
</protein>
<gene>
    <name evidence="2" type="ORF">DAERI_030029</name>
</gene>
<dbReference type="Proteomes" id="UP000236569">
    <property type="component" value="Unassembled WGS sequence"/>
</dbReference>
<proteinExistence type="predicted"/>
<feature type="region of interest" description="Disordered" evidence="1">
    <location>
        <begin position="47"/>
        <end position="67"/>
    </location>
</feature>
<accession>A0A2I9CT06</accession>